<feature type="chain" id="PRO_5005717763" description="ScyD/ScyE family protein" evidence="1">
    <location>
        <begin position="30"/>
        <end position="386"/>
    </location>
</feature>
<dbReference type="PATRIC" id="fig|584657.3.peg.1653"/>
<evidence type="ECO:0000256" key="1">
    <source>
        <dbReference type="SAM" id="SignalP"/>
    </source>
</evidence>
<evidence type="ECO:0000313" key="2">
    <source>
        <dbReference type="EMBL" id="EWT06433.1"/>
    </source>
</evidence>
<dbReference type="RefSeq" id="WP_051518349.1">
    <property type="nucleotide sequence ID" value="NZ_AWQS01000048.1"/>
</dbReference>
<accession>W9GNN1</accession>
<dbReference type="Gene3D" id="2.130.10.10">
    <property type="entry name" value="YVTN repeat-like/Quinoprotein amine dehydrogenase"/>
    <property type="match status" value="1"/>
</dbReference>
<dbReference type="InterPro" id="IPR048031">
    <property type="entry name" value="ScyD/ScyE-like"/>
</dbReference>
<dbReference type="OrthoDB" id="928769at2"/>
<dbReference type="NCBIfam" id="NF033206">
    <property type="entry name" value="ScyE_fam"/>
    <property type="match status" value="1"/>
</dbReference>
<protein>
    <recommendedName>
        <fullName evidence="4">ScyD/ScyE family protein</fullName>
    </recommendedName>
</protein>
<organism evidence="2 3">
    <name type="scientific">Intrasporangium chromatireducens Q5-1</name>
    <dbReference type="NCBI Taxonomy" id="584657"/>
    <lineage>
        <taxon>Bacteria</taxon>
        <taxon>Bacillati</taxon>
        <taxon>Actinomycetota</taxon>
        <taxon>Actinomycetes</taxon>
        <taxon>Micrococcales</taxon>
        <taxon>Intrasporangiaceae</taxon>
        <taxon>Intrasporangium</taxon>
    </lineage>
</organism>
<keyword evidence="1" id="KW-0732">Signal</keyword>
<reference evidence="3" key="1">
    <citation type="submission" date="2013-08" db="EMBL/GenBank/DDBJ databases">
        <title>Intrasporangium oryzae NRRL B-24470.</title>
        <authorList>
            <person name="Liu H."/>
            <person name="Wang G."/>
        </authorList>
    </citation>
    <scope>NUCLEOTIDE SEQUENCE [LARGE SCALE GENOMIC DNA]</scope>
    <source>
        <strain evidence="3">Q5-1</strain>
    </source>
</reference>
<keyword evidence="3" id="KW-1185">Reference proteome</keyword>
<proteinExistence type="predicted"/>
<evidence type="ECO:0008006" key="4">
    <source>
        <dbReference type="Google" id="ProtNLM"/>
    </source>
</evidence>
<dbReference type="Proteomes" id="UP000019494">
    <property type="component" value="Unassembled WGS sequence"/>
</dbReference>
<dbReference type="InterPro" id="IPR015943">
    <property type="entry name" value="WD40/YVTN_repeat-like_dom_sf"/>
</dbReference>
<sequence length="386" mass="39993">MTMHLRRLTCVVAAGATACLGITAPAAQADSKHGHHNLTKVLSSSVMAPFNLAVEHNTVYVADGFTNTVGALGRAPIATGPDGGDVAGIDVTKDGRTVAWTWSNGDHSATGLTVRARGKADVVADIAHVEATRNPDHVNTYGVTSYGPGADQNKRACVDGILAQMAGPEGQAPPPTYQGGVDSHPYSVVRSGHRWVVADAGSNVLWSVTDRGTVSTLAVLPPQPVTFTAEMASSLAAESGAPADAMACLEGVTYAFEPVPTDVEVGRDGSLWVSVLPGGPESPSLGARGAVYKVNAKTGRAKRVAGGFLGATNLAVAPEGTVYVTELFGGKISKIDRHGMVRTAMNFERPLSVEVHGGYLYVGQMADVDFQTGQVKAPGSIVRLKR</sequence>
<dbReference type="EMBL" id="AWQS01000048">
    <property type="protein sequence ID" value="EWT06433.1"/>
    <property type="molecule type" value="Genomic_DNA"/>
</dbReference>
<dbReference type="AlphaFoldDB" id="W9GNN1"/>
<dbReference type="PROSITE" id="PS51257">
    <property type="entry name" value="PROKAR_LIPOPROTEIN"/>
    <property type="match status" value="1"/>
</dbReference>
<dbReference type="SUPFAM" id="SSF63829">
    <property type="entry name" value="Calcium-dependent phosphotriesterase"/>
    <property type="match status" value="1"/>
</dbReference>
<feature type="signal peptide" evidence="1">
    <location>
        <begin position="1"/>
        <end position="29"/>
    </location>
</feature>
<evidence type="ECO:0000313" key="3">
    <source>
        <dbReference type="Proteomes" id="UP000019494"/>
    </source>
</evidence>
<comment type="caution">
    <text evidence="2">The sequence shown here is derived from an EMBL/GenBank/DDBJ whole genome shotgun (WGS) entry which is preliminary data.</text>
</comment>
<name>W9GNN1_9MICO</name>
<gene>
    <name evidence="2" type="ORF">N864_21585</name>
</gene>